<dbReference type="EMBL" id="GL883107">
    <property type="protein sequence ID" value="EGG06584.1"/>
    <property type="molecule type" value="Genomic_DNA"/>
</dbReference>
<keyword evidence="2" id="KW-1185">Reference proteome</keyword>
<dbReference type="GeneID" id="18930047"/>
<evidence type="ECO:0008006" key="3">
    <source>
        <dbReference type="Google" id="ProtNLM"/>
    </source>
</evidence>
<dbReference type="AlphaFoldDB" id="F4RLR4"/>
<sequence length="423" mass="48070">MTTPTENQSQLPLEVIQSILHHFIDDCKTTTSDYMNSADPPFLEHAALIQLLQLRLINRLWSNAVIPFAYRSLKLTSALMISNLVGTWKTTLVFANNAHLRGLCFNKMAYVKTSMSGDSNQAIQGSKNSKLDLQDFNVSSTSMSDVAELISLCSTTLSEVKLVFDGPVGFTSRFIDSIKQVDNLTALIITGTPKSDDSDSDSLNNLLNAITPLKSLSLMFPSIPSLRLKTTALPHLKHLCFLYYSSNVEVIRDFCQDQKEKVRFVECAPPPDYVDPSAVILGLQESLEILFMDSIPDGLPRSVYSTIFPRLKIMRCFDCSSMRPDLRWLTLPVVQNLEVFITNYWLSEKYWISQLRSLNSNQFVKPVNWKLLILITYKGDEINLGLVRLFKRFGIRCEFKGELSYEDILVSKYFFEIEVLDYI</sequence>
<protein>
    <recommendedName>
        <fullName evidence="3">F-box domain-containing protein</fullName>
    </recommendedName>
</protein>
<dbReference type="InParanoid" id="F4RLR4"/>
<evidence type="ECO:0000313" key="1">
    <source>
        <dbReference type="EMBL" id="EGG06584.1"/>
    </source>
</evidence>
<dbReference type="VEuPathDB" id="FungiDB:MELLADRAFT_63186"/>
<dbReference type="RefSeq" id="XP_007410024.1">
    <property type="nucleotide sequence ID" value="XM_007409962.1"/>
</dbReference>
<organism evidence="2">
    <name type="scientific">Melampsora larici-populina (strain 98AG31 / pathotype 3-4-7)</name>
    <name type="common">Poplar leaf rust fungus</name>
    <dbReference type="NCBI Taxonomy" id="747676"/>
    <lineage>
        <taxon>Eukaryota</taxon>
        <taxon>Fungi</taxon>
        <taxon>Dikarya</taxon>
        <taxon>Basidiomycota</taxon>
        <taxon>Pucciniomycotina</taxon>
        <taxon>Pucciniomycetes</taxon>
        <taxon>Pucciniales</taxon>
        <taxon>Melampsoraceae</taxon>
        <taxon>Melampsora</taxon>
    </lineage>
</organism>
<proteinExistence type="predicted"/>
<evidence type="ECO:0000313" key="2">
    <source>
        <dbReference type="Proteomes" id="UP000001072"/>
    </source>
</evidence>
<reference evidence="2" key="1">
    <citation type="journal article" date="2011" name="Proc. Natl. Acad. Sci. U.S.A.">
        <title>Obligate biotrophy features unraveled by the genomic analysis of rust fungi.</title>
        <authorList>
            <person name="Duplessis S."/>
            <person name="Cuomo C.A."/>
            <person name="Lin Y.-C."/>
            <person name="Aerts A."/>
            <person name="Tisserant E."/>
            <person name="Veneault-Fourrey C."/>
            <person name="Joly D.L."/>
            <person name="Hacquard S."/>
            <person name="Amselem J."/>
            <person name="Cantarel B.L."/>
            <person name="Chiu R."/>
            <person name="Coutinho P.M."/>
            <person name="Feau N."/>
            <person name="Field M."/>
            <person name="Frey P."/>
            <person name="Gelhaye E."/>
            <person name="Goldberg J."/>
            <person name="Grabherr M.G."/>
            <person name="Kodira C.D."/>
            <person name="Kohler A."/>
            <person name="Kuees U."/>
            <person name="Lindquist E.A."/>
            <person name="Lucas S.M."/>
            <person name="Mago R."/>
            <person name="Mauceli E."/>
            <person name="Morin E."/>
            <person name="Murat C."/>
            <person name="Pangilinan J.L."/>
            <person name="Park R."/>
            <person name="Pearson M."/>
            <person name="Quesneville H."/>
            <person name="Rouhier N."/>
            <person name="Sakthikumar S."/>
            <person name="Salamov A.A."/>
            <person name="Schmutz J."/>
            <person name="Selles B."/>
            <person name="Shapiro H."/>
            <person name="Tanguay P."/>
            <person name="Tuskan G.A."/>
            <person name="Henrissat B."/>
            <person name="Van de Peer Y."/>
            <person name="Rouze P."/>
            <person name="Ellis J.G."/>
            <person name="Dodds P.N."/>
            <person name="Schein J.E."/>
            <person name="Zhong S."/>
            <person name="Hamelin R.C."/>
            <person name="Grigoriev I.V."/>
            <person name="Szabo L.J."/>
            <person name="Martin F."/>
        </authorList>
    </citation>
    <scope>NUCLEOTIDE SEQUENCE [LARGE SCALE GENOMIC DNA]</scope>
    <source>
        <strain evidence="2">98AG31 / pathotype 3-4-7</strain>
    </source>
</reference>
<dbReference type="Proteomes" id="UP000001072">
    <property type="component" value="Unassembled WGS sequence"/>
</dbReference>
<dbReference type="KEGG" id="mlr:MELLADRAFT_63186"/>
<gene>
    <name evidence="1" type="ORF">MELLADRAFT_63186</name>
</gene>
<accession>F4RLR4</accession>
<name>F4RLR4_MELLP</name>
<dbReference type="HOGENOM" id="CLU_032925_1_1_1"/>